<dbReference type="Proteomes" id="UP001589575">
    <property type="component" value="Unassembled WGS sequence"/>
</dbReference>
<accession>A0ABV5FY06</accession>
<evidence type="ECO:0000313" key="2">
    <source>
        <dbReference type="Proteomes" id="UP001589575"/>
    </source>
</evidence>
<name>A0ABV5FY06_9MICC</name>
<evidence type="ECO:0000313" key="1">
    <source>
        <dbReference type="EMBL" id="MFB9071566.1"/>
    </source>
</evidence>
<protein>
    <submittedName>
        <fullName evidence="1">Uncharacterized protein</fullName>
    </submittedName>
</protein>
<comment type="caution">
    <text evidence="1">The sequence shown here is derived from an EMBL/GenBank/DDBJ whole genome shotgun (WGS) entry which is preliminary data.</text>
</comment>
<proteinExistence type="predicted"/>
<reference evidence="1 2" key="1">
    <citation type="submission" date="2024-09" db="EMBL/GenBank/DDBJ databases">
        <authorList>
            <person name="Sun Q."/>
            <person name="Mori K."/>
        </authorList>
    </citation>
    <scope>NUCLEOTIDE SEQUENCE [LARGE SCALE GENOMIC DNA]</scope>
    <source>
        <strain evidence="1 2">CCM 7609</strain>
    </source>
</reference>
<organism evidence="1 2">
    <name type="scientific">Citricoccus parietis</name>
    <dbReference type="NCBI Taxonomy" id="592307"/>
    <lineage>
        <taxon>Bacteria</taxon>
        <taxon>Bacillati</taxon>
        <taxon>Actinomycetota</taxon>
        <taxon>Actinomycetes</taxon>
        <taxon>Micrococcales</taxon>
        <taxon>Micrococcaceae</taxon>
        <taxon>Citricoccus</taxon>
    </lineage>
</organism>
<sequence length="160" mass="18166">MKLGLVLHELHHSENDLAQELLHASERHKVDHSIYHLGQDLAEWSRQHVREIAEIAGDYGQKLDPEPKSELGTARRLRERGSEMLGRKGFPELALLHDLREIYTKACGVSADWEMLAQAAQGIQHLDLLAVVQRCHPDTLRQMKWANAAIKENSTQILVS</sequence>
<dbReference type="EMBL" id="JBHMFI010000001">
    <property type="protein sequence ID" value="MFB9071566.1"/>
    <property type="molecule type" value="Genomic_DNA"/>
</dbReference>
<gene>
    <name evidence="1" type="ORF">ACFFX0_10270</name>
</gene>
<keyword evidence="2" id="KW-1185">Reference proteome</keyword>